<protein>
    <recommendedName>
        <fullName evidence="1">YDG domain-containing protein</fullName>
    </recommendedName>
</protein>
<evidence type="ECO:0000259" key="1">
    <source>
        <dbReference type="Pfam" id="PF18657"/>
    </source>
</evidence>
<feature type="non-terminal residue" evidence="2">
    <location>
        <position position="390"/>
    </location>
</feature>
<evidence type="ECO:0000313" key="3">
    <source>
        <dbReference type="Proteomes" id="UP000037507"/>
    </source>
</evidence>
<dbReference type="InterPro" id="IPR041248">
    <property type="entry name" value="YDG"/>
</dbReference>
<reference evidence="2" key="1">
    <citation type="submission" date="2017-04" db="EMBL/GenBank/DDBJ databases">
        <title>Unexpected and diverse lifestyles within the genus Limnohabitans.</title>
        <authorList>
            <person name="Kasalicky V."/>
            <person name="Mehrshad M."/>
            <person name="Andrei S.-A."/>
            <person name="Salcher M."/>
            <person name="Kratochvilova H."/>
            <person name="Simek K."/>
            <person name="Ghai R."/>
        </authorList>
    </citation>
    <scope>NUCLEOTIDE SEQUENCE [LARGE SCALE GENOMIC DNA]</scope>
    <source>
        <strain evidence="2">II-D5</strain>
    </source>
</reference>
<sequence>AASKTYDGNDTASITAGAISTGVGSETLAIAGTGSFSDKNAGNNKTVTVADVNTLTKSNDLATGGDWANYNLTTVGMTTQADIAKKDVTLSSITAASKTYDGNDTANINAGAISTGVGAETLAIAGTGSFSDKNAGSNKTVTVTNVTSLTKSNVTATGGDWANYNLTTTGGMTTQADIAKKDVTLSSITAASKTYDGNDTASITAGAISTGVGAETLAIAGTGSFSDKNAGSNKTVTVTDVTSLTKSNVTATGGDWANYNLTTTGAMTTQADIAKKDVTLSSITAASKTYDGNDIASITAGAISTGVGSETLAIAGTGSFSDKNAGNNKTVTVADVSTLTKSNDLATGGDWANYNLTTVAMTTQADIAKKDVTLSSITAASKTYDGNDTA</sequence>
<dbReference type="Proteomes" id="UP000037507">
    <property type="component" value="Unassembled WGS sequence"/>
</dbReference>
<evidence type="ECO:0000313" key="2">
    <source>
        <dbReference type="EMBL" id="PVE05120.1"/>
    </source>
</evidence>
<accession>A0A2T7SQ78</accession>
<keyword evidence="3" id="KW-1185">Reference proteome</keyword>
<feature type="non-terminal residue" evidence="2">
    <location>
        <position position="1"/>
    </location>
</feature>
<comment type="caution">
    <text evidence="2">The sequence shown here is derived from an EMBL/GenBank/DDBJ whole genome shotgun (WGS) entry which is preliminary data.</text>
</comment>
<gene>
    <name evidence="2" type="ORF">H663_020540</name>
</gene>
<feature type="domain" description="YDG" evidence="1">
    <location>
        <begin position="2"/>
        <end position="74"/>
    </location>
</feature>
<dbReference type="Pfam" id="PF18657">
    <property type="entry name" value="YDG"/>
    <property type="match status" value="4"/>
</dbReference>
<feature type="domain" description="YDG" evidence="1">
    <location>
        <begin position="85"/>
        <end position="169"/>
    </location>
</feature>
<dbReference type="AlphaFoldDB" id="A0A2T7SQ78"/>
<dbReference type="EMBL" id="LFYT02000101">
    <property type="protein sequence ID" value="PVE05120.1"/>
    <property type="molecule type" value="Genomic_DNA"/>
</dbReference>
<name>A0A2T7SQ78_9BURK</name>
<feature type="domain" description="YDG" evidence="1">
    <location>
        <begin position="180"/>
        <end position="264"/>
    </location>
</feature>
<feature type="domain" description="YDG" evidence="1">
    <location>
        <begin position="275"/>
        <end position="359"/>
    </location>
</feature>
<dbReference type="RefSeq" id="WP_240620608.1">
    <property type="nucleotide sequence ID" value="NZ_LFYT02000101.1"/>
</dbReference>
<organism evidence="2 3">
    <name type="scientific">Limnohabitans planktonicus II-D5</name>
    <dbReference type="NCBI Taxonomy" id="1293045"/>
    <lineage>
        <taxon>Bacteria</taxon>
        <taxon>Pseudomonadati</taxon>
        <taxon>Pseudomonadota</taxon>
        <taxon>Betaproteobacteria</taxon>
        <taxon>Burkholderiales</taxon>
        <taxon>Comamonadaceae</taxon>
        <taxon>Limnohabitans</taxon>
    </lineage>
</organism>
<proteinExistence type="predicted"/>